<dbReference type="EMBL" id="JAAXKZ010000139">
    <property type="protein sequence ID" value="NMH94895.1"/>
    <property type="molecule type" value="Genomic_DNA"/>
</dbReference>
<dbReference type="PROSITE" id="PS51885">
    <property type="entry name" value="NEPRILYSIN"/>
    <property type="match status" value="1"/>
</dbReference>
<reference evidence="11 12" key="1">
    <citation type="submission" date="2020-04" db="EMBL/GenBank/DDBJ databases">
        <authorList>
            <person name="Klaysubun C."/>
            <person name="Duangmal K."/>
            <person name="Lipun K."/>
        </authorList>
    </citation>
    <scope>NUCLEOTIDE SEQUENCE [LARGE SCALE GENOMIC DNA]</scope>
    <source>
        <strain evidence="11 12">DSM 45300</strain>
    </source>
</reference>
<feature type="region of interest" description="Disordered" evidence="8">
    <location>
        <begin position="1"/>
        <end position="60"/>
    </location>
</feature>
<keyword evidence="3" id="KW-0645">Protease</keyword>
<dbReference type="CDD" id="cd08662">
    <property type="entry name" value="M13"/>
    <property type="match status" value="1"/>
</dbReference>
<gene>
    <name evidence="11" type="ORF">HF519_25655</name>
</gene>
<evidence type="ECO:0000259" key="9">
    <source>
        <dbReference type="Pfam" id="PF01431"/>
    </source>
</evidence>
<name>A0A848DQS6_9PSEU</name>
<dbReference type="Gene3D" id="1.10.1380.10">
    <property type="entry name" value="Neutral endopeptidase , domain2"/>
    <property type="match status" value="1"/>
</dbReference>
<evidence type="ECO:0000256" key="6">
    <source>
        <dbReference type="ARBA" id="ARBA00022833"/>
    </source>
</evidence>
<keyword evidence="7" id="KW-0482">Metalloprotease</keyword>
<dbReference type="PRINTS" id="PR00786">
    <property type="entry name" value="NEPRILYSIN"/>
</dbReference>
<feature type="domain" description="Peptidase M13 N-terminal" evidence="10">
    <location>
        <begin position="119"/>
        <end position="492"/>
    </location>
</feature>
<evidence type="ECO:0000256" key="2">
    <source>
        <dbReference type="ARBA" id="ARBA00007357"/>
    </source>
</evidence>
<dbReference type="PANTHER" id="PTHR11733">
    <property type="entry name" value="ZINC METALLOPROTEASE FAMILY M13 NEPRILYSIN-RELATED"/>
    <property type="match status" value="1"/>
</dbReference>
<dbReference type="Pfam" id="PF05649">
    <property type="entry name" value="Peptidase_M13_N"/>
    <property type="match status" value="1"/>
</dbReference>
<dbReference type="PANTHER" id="PTHR11733:SF167">
    <property type="entry name" value="FI17812P1-RELATED"/>
    <property type="match status" value="1"/>
</dbReference>
<evidence type="ECO:0000256" key="7">
    <source>
        <dbReference type="ARBA" id="ARBA00023049"/>
    </source>
</evidence>
<accession>A0A848DQS6</accession>
<keyword evidence="6" id="KW-0862">Zinc</keyword>
<evidence type="ECO:0000256" key="8">
    <source>
        <dbReference type="SAM" id="MobiDB-lite"/>
    </source>
</evidence>
<dbReference type="Proteomes" id="UP000586918">
    <property type="component" value="Unassembled WGS sequence"/>
</dbReference>
<evidence type="ECO:0000256" key="1">
    <source>
        <dbReference type="ARBA" id="ARBA00001947"/>
    </source>
</evidence>
<dbReference type="Pfam" id="PF01431">
    <property type="entry name" value="Peptidase_M13"/>
    <property type="match status" value="1"/>
</dbReference>
<dbReference type="GO" id="GO:0046872">
    <property type="term" value="F:metal ion binding"/>
    <property type="evidence" value="ECO:0007669"/>
    <property type="project" value="UniProtKB-KW"/>
</dbReference>
<dbReference type="SUPFAM" id="SSF55486">
    <property type="entry name" value="Metalloproteases ('zincins'), catalytic domain"/>
    <property type="match status" value="1"/>
</dbReference>
<comment type="similarity">
    <text evidence="2">Belongs to the peptidase M13 family.</text>
</comment>
<evidence type="ECO:0000313" key="11">
    <source>
        <dbReference type="EMBL" id="NMH94895.1"/>
    </source>
</evidence>
<dbReference type="GO" id="GO:0016485">
    <property type="term" value="P:protein processing"/>
    <property type="evidence" value="ECO:0007669"/>
    <property type="project" value="TreeGrafter"/>
</dbReference>
<dbReference type="InterPro" id="IPR018497">
    <property type="entry name" value="Peptidase_M13_C"/>
</dbReference>
<dbReference type="InterPro" id="IPR042089">
    <property type="entry name" value="Peptidase_M13_dom_2"/>
</dbReference>
<evidence type="ECO:0000256" key="4">
    <source>
        <dbReference type="ARBA" id="ARBA00022723"/>
    </source>
</evidence>
<organism evidence="11 12">
    <name type="scientific">Pseudonocardia bannensis</name>
    <dbReference type="NCBI Taxonomy" id="630973"/>
    <lineage>
        <taxon>Bacteria</taxon>
        <taxon>Bacillati</taxon>
        <taxon>Actinomycetota</taxon>
        <taxon>Actinomycetes</taxon>
        <taxon>Pseudonocardiales</taxon>
        <taxon>Pseudonocardiaceae</taxon>
        <taxon>Pseudonocardia</taxon>
    </lineage>
</organism>
<protein>
    <submittedName>
        <fullName evidence="11">M13 family metallopeptidase</fullName>
    </submittedName>
</protein>
<dbReference type="GO" id="GO:0005886">
    <property type="term" value="C:plasma membrane"/>
    <property type="evidence" value="ECO:0007669"/>
    <property type="project" value="TreeGrafter"/>
</dbReference>
<evidence type="ECO:0000256" key="3">
    <source>
        <dbReference type="ARBA" id="ARBA00022670"/>
    </source>
</evidence>
<keyword evidence="5" id="KW-0378">Hydrolase</keyword>
<dbReference type="InterPro" id="IPR000718">
    <property type="entry name" value="Peptidase_M13"/>
</dbReference>
<feature type="domain" description="Peptidase M13 C-terminal" evidence="9">
    <location>
        <begin position="544"/>
        <end position="744"/>
    </location>
</feature>
<comment type="cofactor">
    <cofactor evidence="1">
        <name>Zn(2+)</name>
        <dbReference type="ChEBI" id="CHEBI:29105"/>
    </cofactor>
</comment>
<keyword evidence="12" id="KW-1185">Reference proteome</keyword>
<evidence type="ECO:0000313" key="12">
    <source>
        <dbReference type="Proteomes" id="UP000586918"/>
    </source>
</evidence>
<keyword evidence="4" id="KW-0479">Metal-binding</keyword>
<comment type="caution">
    <text evidence="11">The sequence shown here is derived from an EMBL/GenBank/DDBJ whole genome shotgun (WGS) entry which is preliminary data.</text>
</comment>
<sequence>MPDGPPQTHRSRSPRRVRSAPRGRADRRRCARRRLRSCPSRSRSVRRPCAPGRGSGRQVRPAVWARRAGSWLRSCRVGRVTGSLAFVAAVALTAACTTSAPPAVSGLDLAGFDRDVRAQDDLFAFANGGWLRSTEIPADRSTYSTFSILSDAAHVQDIIDDAEAAPDEPGTETQKIADLYAGFMDTARLEALGAGPLAGELAAIDRIAGPDDLVDHFGHRARLGLPAPVELDVEQDYRNATAYIPMAYQAGLTMPDRDYYLSTEDRYVELREKFRAYAAGQLRAAGIADPDTAATRVLDLQTRLAEAQRTNTANRDPISLYNKFPVAEAGAATPGIDWTRYLAAAGVSAPDMLLAQPDYLAALGQALTTVPLEDWKTYLRFGLIDHLASSLSARFADAYFEFHGRALLGQQEQRPRAERGVALVNETLGEAVGKRYVERHFPPQSKERMDELVANLIAEFHRSIDGLDWMSEPTKAQARDKLSSLAVKIGYPEQWKDYSALEIRRDDLVGNKLRSAEVEHEREIARLGKPVDRDVWLMTPQTVNAYYNPNLNEIVFPAAILQPPFFDAAADPAVNYGGIGAVIGHEVSHAFDDQGSKFDGTGNLRDWWTPQDLERFTERTAGLVAQYGAYSPLEGATVNGELTLGENIADLSGLAVALRAYRHSLRGAPAPEIDGFTGPQRFFLGWAQIWRQKTRDDAVRQRLLTDPHSPGQFRTNGVVTNVPGFHEAFGVIESDRLFRPAEQRIRIW</sequence>
<dbReference type="InterPro" id="IPR008753">
    <property type="entry name" value="Peptidase_M13_N"/>
</dbReference>
<evidence type="ECO:0000256" key="5">
    <source>
        <dbReference type="ARBA" id="ARBA00022801"/>
    </source>
</evidence>
<feature type="compositionally biased region" description="Basic residues" evidence="8">
    <location>
        <begin position="9"/>
        <end position="36"/>
    </location>
</feature>
<dbReference type="InterPro" id="IPR024079">
    <property type="entry name" value="MetalloPept_cat_dom_sf"/>
</dbReference>
<feature type="compositionally biased region" description="Low complexity" evidence="8">
    <location>
        <begin position="37"/>
        <end position="51"/>
    </location>
</feature>
<proteinExistence type="inferred from homology"/>
<dbReference type="GO" id="GO:0004222">
    <property type="term" value="F:metalloendopeptidase activity"/>
    <property type="evidence" value="ECO:0007669"/>
    <property type="project" value="InterPro"/>
</dbReference>
<dbReference type="Gene3D" id="3.40.390.10">
    <property type="entry name" value="Collagenase (Catalytic Domain)"/>
    <property type="match status" value="1"/>
</dbReference>
<evidence type="ECO:0000259" key="10">
    <source>
        <dbReference type="Pfam" id="PF05649"/>
    </source>
</evidence>
<dbReference type="AlphaFoldDB" id="A0A848DQS6"/>